<dbReference type="SUPFAM" id="SSF52317">
    <property type="entry name" value="Class I glutamine amidotransferase-like"/>
    <property type="match status" value="1"/>
</dbReference>
<feature type="region of interest" description="Disordered" evidence="1">
    <location>
        <begin position="418"/>
        <end position="542"/>
    </location>
</feature>
<feature type="transmembrane region" description="Helical" evidence="2">
    <location>
        <begin position="75"/>
        <end position="97"/>
    </location>
</feature>
<keyword evidence="2" id="KW-1133">Transmembrane helix</keyword>
<keyword evidence="2" id="KW-0812">Transmembrane</keyword>
<dbReference type="InterPro" id="IPR019196">
    <property type="entry name" value="ABC_transp_unknown"/>
</dbReference>
<dbReference type="Pfam" id="PF23357">
    <property type="entry name" value="DUF7088"/>
    <property type="match status" value="1"/>
</dbReference>
<reference evidence="5" key="2">
    <citation type="submission" date="2019-11" db="EMBL/GenBank/DDBJ databases">
        <title>Improved Assembly of Tolypothrix boutellei genome.</title>
        <authorList>
            <person name="Sarangi A.N."/>
            <person name="Mukherjee M."/>
            <person name="Ghosh S."/>
            <person name="Singh D."/>
            <person name="Das A."/>
            <person name="Kant S."/>
            <person name="Prusty A."/>
            <person name="Tripathy S."/>
        </authorList>
    </citation>
    <scope>NUCLEOTIDE SEQUENCE</scope>
    <source>
        <strain evidence="5">VB521301</strain>
    </source>
</reference>
<evidence type="ECO:0000313" key="7">
    <source>
        <dbReference type="Proteomes" id="UP000029738"/>
    </source>
</evidence>
<feature type="transmembrane region" description="Helical" evidence="2">
    <location>
        <begin position="36"/>
        <end position="55"/>
    </location>
</feature>
<keyword evidence="2" id="KW-0472">Membrane</keyword>
<name>A0A0C1QRV8_9CYAN</name>
<protein>
    <submittedName>
        <fullName evidence="6">ABC transporter</fullName>
    </submittedName>
</protein>
<accession>A0A0C1QRV8</accession>
<sequence>MKTIAKKKIWKYLVWLGSFLIAAGVTAGLVSENWGLIPLVLIITGTVVIGLWLIWQNQQNNWWARRSTQASTNALFATLAVLAILGLVNFLGTRYNWRTDLTETKLFTLSPQSRELVRSLETPVKVWVFDANQNPLDRDLLEDYRRQNPKFKFEYVDPRGRPGLTRKFGVKEDGEVYLESGDKRQLVQVVSQQEPLSEIKVTNSLQQVTNLGSAKVYFLQGHGEHPISGNEEGISQAIKALSDRTYTTLPLNLAENKGVPQDATVVALVGPKRALFESEVNALRQFLNRGGNLLIAIDPSIDPKLNSLFAEWGIRLDNRLVVDVSGSVGLGPATPLVREYGKHPITKDFGNGISFYPLARAIDITPVAGVEATPLLLTKPYPDSWAESDLESEDLKFNPESDRKGPLTLGVALRKKLAATPPTQPNSIPTPTASPTPTTQASPAATTKATSKPTSSPTTQAKANPSPSAKPTATASPTPTTQASAKPTATASPTPTTQASPTPTATASPTPTTQASPTPTATASPTTQAQGSSPPPTSPTATESRMVVIGNSGFIVNNLFEQQLNKDVFLNSVTWLSQQDRQPLSISPKEVRNRRINLTSAQANLLEISSLFVLPLIGLLAAGLLWWIRR</sequence>
<evidence type="ECO:0000259" key="4">
    <source>
        <dbReference type="Pfam" id="PF23357"/>
    </source>
</evidence>
<evidence type="ECO:0000256" key="1">
    <source>
        <dbReference type="SAM" id="MobiDB-lite"/>
    </source>
</evidence>
<feature type="transmembrane region" description="Helical" evidence="2">
    <location>
        <begin position="608"/>
        <end position="628"/>
    </location>
</feature>
<dbReference type="STRING" id="1479485.DA73_0235025"/>
<proteinExistence type="predicted"/>
<dbReference type="InterPro" id="IPR055396">
    <property type="entry name" value="DUF7088"/>
</dbReference>
<feature type="transmembrane region" description="Helical" evidence="2">
    <location>
        <begin position="12"/>
        <end position="30"/>
    </location>
</feature>
<comment type="caution">
    <text evidence="6">The sequence shown here is derived from an EMBL/GenBank/DDBJ whole genome shotgun (WGS) entry which is preliminary data.</text>
</comment>
<dbReference type="Proteomes" id="UP000029738">
    <property type="component" value="Unassembled WGS sequence"/>
</dbReference>
<dbReference type="OrthoDB" id="501439at2"/>
<evidence type="ECO:0000313" key="6">
    <source>
        <dbReference type="EMBL" id="KIE06573.1"/>
    </source>
</evidence>
<feature type="compositionally biased region" description="Low complexity" evidence="1">
    <location>
        <begin position="429"/>
        <end position="532"/>
    </location>
</feature>
<feature type="domain" description="DUF7088" evidence="4">
    <location>
        <begin position="103"/>
        <end position="162"/>
    </location>
</feature>
<keyword evidence="7" id="KW-1185">Reference proteome</keyword>
<evidence type="ECO:0000256" key="2">
    <source>
        <dbReference type="SAM" id="Phobius"/>
    </source>
</evidence>
<evidence type="ECO:0000259" key="3">
    <source>
        <dbReference type="Pfam" id="PF09822"/>
    </source>
</evidence>
<dbReference type="EMBL" id="JHEG02000059">
    <property type="protein sequence ID" value="KIE06573.1"/>
    <property type="molecule type" value="Genomic_DNA"/>
</dbReference>
<dbReference type="Pfam" id="PF09822">
    <property type="entry name" value="ABC_transp_aux"/>
    <property type="match status" value="1"/>
</dbReference>
<dbReference type="InterPro" id="IPR029062">
    <property type="entry name" value="Class_I_gatase-like"/>
</dbReference>
<dbReference type="EMBL" id="JHEG04000001">
    <property type="protein sequence ID" value="KAF3890109.1"/>
    <property type="molecule type" value="Genomic_DNA"/>
</dbReference>
<feature type="domain" description="ABC-type uncharacterised transport system" evidence="3">
    <location>
        <begin position="215"/>
        <end position="425"/>
    </location>
</feature>
<dbReference type="AlphaFoldDB" id="A0A0C1QRV8"/>
<dbReference type="RefSeq" id="WP_050046491.1">
    <property type="nucleotide sequence ID" value="NZ_JHEG04000001.1"/>
</dbReference>
<reference evidence="6" key="1">
    <citation type="journal article" date="2015" name="Genome Announc.">
        <title>Draft Genome Sequence of Tolypothrix boutellei Strain VB521301.</title>
        <authorList>
            <person name="Chandrababunaidu M.M."/>
            <person name="Singh D."/>
            <person name="Sen D."/>
            <person name="Bhan S."/>
            <person name="Das S."/>
            <person name="Gupta A."/>
            <person name="Adhikary S.P."/>
            <person name="Tripathy S."/>
        </authorList>
    </citation>
    <scope>NUCLEOTIDE SEQUENCE</scope>
    <source>
        <strain evidence="6">VB521301</strain>
    </source>
</reference>
<gene>
    <name evidence="6" type="ORF">DA73_0235025</name>
    <name evidence="5" type="ORF">DA73_0400035125</name>
</gene>
<evidence type="ECO:0000313" key="5">
    <source>
        <dbReference type="EMBL" id="KAF3890109.1"/>
    </source>
</evidence>
<organism evidence="6">
    <name type="scientific">Tolypothrix bouteillei VB521301</name>
    <dbReference type="NCBI Taxonomy" id="1479485"/>
    <lineage>
        <taxon>Bacteria</taxon>
        <taxon>Bacillati</taxon>
        <taxon>Cyanobacteriota</taxon>
        <taxon>Cyanophyceae</taxon>
        <taxon>Nostocales</taxon>
        <taxon>Tolypothrichaceae</taxon>
        <taxon>Tolypothrix</taxon>
    </lineage>
</organism>